<dbReference type="OrthoDB" id="9876299at2759"/>
<keyword evidence="2" id="KW-1185">Reference proteome</keyword>
<evidence type="ECO:0000313" key="2">
    <source>
        <dbReference type="Proteomes" id="UP000077266"/>
    </source>
</evidence>
<proteinExistence type="predicted"/>
<dbReference type="Gene3D" id="3.40.50.720">
    <property type="entry name" value="NAD(P)-binding Rossmann-like Domain"/>
    <property type="match status" value="1"/>
</dbReference>
<protein>
    <submittedName>
        <fullName evidence="1">Uncharacterized protein</fullName>
    </submittedName>
</protein>
<evidence type="ECO:0000313" key="1">
    <source>
        <dbReference type="EMBL" id="KZV90921.1"/>
    </source>
</evidence>
<gene>
    <name evidence="1" type="ORF">EXIGLDRAFT_770378</name>
</gene>
<accession>A0A165GRY1</accession>
<sequence length="69" mass="7754">MLTRKIAKGHPDFIVFAFGPGWVKPDMGGPDAPHDVEWAVERHIKPYESATIETHSGKFINHLGQETAW</sequence>
<organism evidence="1 2">
    <name type="scientific">Exidia glandulosa HHB12029</name>
    <dbReference type="NCBI Taxonomy" id="1314781"/>
    <lineage>
        <taxon>Eukaryota</taxon>
        <taxon>Fungi</taxon>
        <taxon>Dikarya</taxon>
        <taxon>Basidiomycota</taxon>
        <taxon>Agaricomycotina</taxon>
        <taxon>Agaricomycetes</taxon>
        <taxon>Auriculariales</taxon>
        <taxon>Exidiaceae</taxon>
        <taxon>Exidia</taxon>
    </lineage>
</organism>
<dbReference type="AlphaFoldDB" id="A0A165GRY1"/>
<dbReference type="InterPro" id="IPR036291">
    <property type="entry name" value="NAD(P)-bd_dom_sf"/>
</dbReference>
<dbReference type="SUPFAM" id="SSF51735">
    <property type="entry name" value="NAD(P)-binding Rossmann-fold domains"/>
    <property type="match status" value="1"/>
</dbReference>
<dbReference type="InParanoid" id="A0A165GRY1"/>
<reference evidence="1 2" key="1">
    <citation type="journal article" date="2016" name="Mol. Biol. Evol.">
        <title>Comparative Genomics of Early-Diverging Mushroom-Forming Fungi Provides Insights into the Origins of Lignocellulose Decay Capabilities.</title>
        <authorList>
            <person name="Nagy L.G."/>
            <person name="Riley R."/>
            <person name="Tritt A."/>
            <person name="Adam C."/>
            <person name="Daum C."/>
            <person name="Floudas D."/>
            <person name="Sun H."/>
            <person name="Yadav J.S."/>
            <person name="Pangilinan J."/>
            <person name="Larsson K.H."/>
            <person name="Matsuura K."/>
            <person name="Barry K."/>
            <person name="Labutti K."/>
            <person name="Kuo R."/>
            <person name="Ohm R.A."/>
            <person name="Bhattacharya S.S."/>
            <person name="Shirouzu T."/>
            <person name="Yoshinaga Y."/>
            <person name="Martin F.M."/>
            <person name="Grigoriev I.V."/>
            <person name="Hibbett D.S."/>
        </authorList>
    </citation>
    <scope>NUCLEOTIDE SEQUENCE [LARGE SCALE GENOMIC DNA]</scope>
    <source>
        <strain evidence="1 2">HHB12029</strain>
    </source>
</reference>
<name>A0A165GRY1_EXIGL</name>
<dbReference type="Proteomes" id="UP000077266">
    <property type="component" value="Unassembled WGS sequence"/>
</dbReference>
<dbReference type="EMBL" id="KV426038">
    <property type="protein sequence ID" value="KZV90921.1"/>
    <property type="molecule type" value="Genomic_DNA"/>
</dbReference>